<dbReference type="GO" id="GO:0000796">
    <property type="term" value="C:condensin complex"/>
    <property type="evidence" value="ECO:0007669"/>
    <property type="project" value="InterPro"/>
</dbReference>
<dbReference type="InterPro" id="IPR016024">
    <property type="entry name" value="ARM-type_fold"/>
</dbReference>
<protein>
    <submittedName>
        <fullName evidence="1">Uncharacterized protein</fullName>
    </submittedName>
</protein>
<dbReference type="OrthoDB" id="27187at2759"/>
<dbReference type="PANTHER" id="PTHR14418:SF5">
    <property type="entry name" value="CONDENSIN COMPLEX SUBUNIT 3"/>
    <property type="match status" value="1"/>
</dbReference>
<dbReference type="GO" id="GO:0007076">
    <property type="term" value="P:mitotic chromosome condensation"/>
    <property type="evidence" value="ECO:0007669"/>
    <property type="project" value="InterPro"/>
</dbReference>
<evidence type="ECO:0000313" key="2">
    <source>
        <dbReference type="Proteomes" id="UP000224567"/>
    </source>
</evidence>
<name>A0A2G2VED0_CAPBA</name>
<dbReference type="PANTHER" id="PTHR14418">
    <property type="entry name" value="CONDENSIN COMPLEX SUBUNIT 3-RELATED"/>
    <property type="match status" value="1"/>
</dbReference>
<sequence length="211" mass="23822">MLFAGDTNKRYSSKSCLSFILELSDVQIIIRWPDDTEVSSELWDEVLESMKFRVGDKVATVRTFAPRALSRFVNDTENVDILELFLETLPLEQNDVRSTIVFCLPPSHLSSAAIIECTLDVSESVCKAAYCVIASKFPLQSLSIKLRTLILERGLADRSSSVVKECFRMLKNEWLTKCCNGDPLELLKYLDVETYESVGESAMESTKSRID</sequence>
<dbReference type="AlphaFoldDB" id="A0A2G2VED0"/>
<dbReference type="Proteomes" id="UP000224567">
    <property type="component" value="Unassembled WGS sequence"/>
</dbReference>
<dbReference type="STRING" id="33114.A0A2G2VED0"/>
<evidence type="ECO:0000313" key="1">
    <source>
        <dbReference type="EMBL" id="PHT31333.1"/>
    </source>
</evidence>
<accession>A0A2G2VED0</accession>
<keyword evidence="2" id="KW-1185">Reference proteome</keyword>
<dbReference type="EMBL" id="MLFT02000012">
    <property type="protein sequence ID" value="PHT31333.1"/>
    <property type="molecule type" value="Genomic_DNA"/>
</dbReference>
<dbReference type="SUPFAM" id="SSF48371">
    <property type="entry name" value="ARM repeat"/>
    <property type="match status" value="1"/>
</dbReference>
<gene>
    <name evidence="1" type="ORF">CQW23_27670</name>
</gene>
<reference evidence="2" key="2">
    <citation type="journal article" date="2017" name="J. Anim. Genet.">
        <title>Multiple reference genome sequences of hot pepper reveal the massive evolution of plant disease resistance genes by retroduplication.</title>
        <authorList>
            <person name="Kim S."/>
            <person name="Park J."/>
            <person name="Yeom S.-I."/>
            <person name="Kim Y.-M."/>
            <person name="Seo E."/>
            <person name="Kim K.-T."/>
            <person name="Kim M.-S."/>
            <person name="Lee J.M."/>
            <person name="Cheong K."/>
            <person name="Shin H.-S."/>
            <person name="Kim S.-B."/>
            <person name="Han K."/>
            <person name="Lee J."/>
            <person name="Park M."/>
            <person name="Lee H.-A."/>
            <person name="Lee H.-Y."/>
            <person name="Lee Y."/>
            <person name="Oh S."/>
            <person name="Lee J.H."/>
            <person name="Choi E."/>
            <person name="Choi E."/>
            <person name="Lee S.E."/>
            <person name="Jeon J."/>
            <person name="Kim H."/>
            <person name="Choi G."/>
            <person name="Song H."/>
            <person name="Lee J."/>
            <person name="Lee S.-C."/>
            <person name="Kwon J.-K."/>
            <person name="Lee H.-Y."/>
            <person name="Koo N."/>
            <person name="Hong Y."/>
            <person name="Kim R.W."/>
            <person name="Kang W.-H."/>
            <person name="Huh J.H."/>
            <person name="Kang B.-C."/>
            <person name="Yang T.-J."/>
            <person name="Lee Y.-H."/>
            <person name="Bennetzen J.L."/>
            <person name="Choi D."/>
        </authorList>
    </citation>
    <scope>NUCLEOTIDE SEQUENCE [LARGE SCALE GENOMIC DNA]</scope>
    <source>
        <strain evidence="2">cv. PBC81</strain>
    </source>
</reference>
<proteinExistence type="predicted"/>
<reference evidence="1 2" key="1">
    <citation type="journal article" date="2017" name="Genome Biol.">
        <title>New reference genome sequences of hot pepper reveal the massive evolution of plant disease-resistance genes by retroduplication.</title>
        <authorList>
            <person name="Kim S."/>
            <person name="Park J."/>
            <person name="Yeom S.I."/>
            <person name="Kim Y.M."/>
            <person name="Seo E."/>
            <person name="Kim K.T."/>
            <person name="Kim M.S."/>
            <person name="Lee J.M."/>
            <person name="Cheong K."/>
            <person name="Shin H.S."/>
            <person name="Kim S.B."/>
            <person name="Han K."/>
            <person name="Lee J."/>
            <person name="Park M."/>
            <person name="Lee H.A."/>
            <person name="Lee H.Y."/>
            <person name="Lee Y."/>
            <person name="Oh S."/>
            <person name="Lee J.H."/>
            <person name="Choi E."/>
            <person name="Choi E."/>
            <person name="Lee S.E."/>
            <person name="Jeon J."/>
            <person name="Kim H."/>
            <person name="Choi G."/>
            <person name="Song H."/>
            <person name="Lee J."/>
            <person name="Lee S.C."/>
            <person name="Kwon J.K."/>
            <person name="Lee H.Y."/>
            <person name="Koo N."/>
            <person name="Hong Y."/>
            <person name="Kim R.W."/>
            <person name="Kang W.H."/>
            <person name="Huh J.H."/>
            <person name="Kang B.C."/>
            <person name="Yang T.J."/>
            <person name="Lee Y.H."/>
            <person name="Bennetzen J.L."/>
            <person name="Choi D."/>
        </authorList>
    </citation>
    <scope>NUCLEOTIDE SEQUENCE [LARGE SCALE GENOMIC DNA]</scope>
    <source>
        <strain evidence="2">cv. PBC81</strain>
    </source>
</reference>
<dbReference type="GO" id="GO:0000793">
    <property type="term" value="C:condensed chromosome"/>
    <property type="evidence" value="ECO:0007669"/>
    <property type="project" value="TreeGrafter"/>
</dbReference>
<dbReference type="InterPro" id="IPR027165">
    <property type="entry name" value="CND3"/>
</dbReference>
<comment type="caution">
    <text evidence="1">The sequence shown here is derived from an EMBL/GenBank/DDBJ whole genome shotgun (WGS) entry which is preliminary data.</text>
</comment>
<organism evidence="1 2">
    <name type="scientific">Capsicum baccatum</name>
    <name type="common">Peruvian pepper</name>
    <dbReference type="NCBI Taxonomy" id="33114"/>
    <lineage>
        <taxon>Eukaryota</taxon>
        <taxon>Viridiplantae</taxon>
        <taxon>Streptophyta</taxon>
        <taxon>Embryophyta</taxon>
        <taxon>Tracheophyta</taxon>
        <taxon>Spermatophyta</taxon>
        <taxon>Magnoliopsida</taxon>
        <taxon>eudicotyledons</taxon>
        <taxon>Gunneridae</taxon>
        <taxon>Pentapetalae</taxon>
        <taxon>asterids</taxon>
        <taxon>lamiids</taxon>
        <taxon>Solanales</taxon>
        <taxon>Solanaceae</taxon>
        <taxon>Solanoideae</taxon>
        <taxon>Capsiceae</taxon>
        <taxon>Capsicum</taxon>
    </lineage>
</organism>